<comment type="caution">
    <text evidence="1">The sequence shown here is derived from an EMBL/GenBank/DDBJ whole genome shotgun (WGS) entry which is preliminary data.</text>
</comment>
<gene>
    <name evidence="1" type="ORF">B0T17DRAFT_250872</name>
</gene>
<name>A0AA39WZW8_9PEZI</name>
<proteinExistence type="predicted"/>
<keyword evidence="2" id="KW-1185">Reference proteome</keyword>
<organism evidence="1 2">
    <name type="scientific">Bombardia bombarda</name>
    <dbReference type="NCBI Taxonomy" id="252184"/>
    <lineage>
        <taxon>Eukaryota</taxon>
        <taxon>Fungi</taxon>
        <taxon>Dikarya</taxon>
        <taxon>Ascomycota</taxon>
        <taxon>Pezizomycotina</taxon>
        <taxon>Sordariomycetes</taxon>
        <taxon>Sordariomycetidae</taxon>
        <taxon>Sordariales</taxon>
        <taxon>Lasiosphaeriaceae</taxon>
        <taxon>Bombardia</taxon>
    </lineage>
</organism>
<sequence length="238" mass="27113">MGASCADPDKFSLAHLPYEIQKAIFEAATGPQIFFVEATSTGLIVSDPAYKGLAQTCRLSREIFLKYKPTLCKFKGNKCWADLCHDIFYLHADYQSPPHFVSRHSPQSNPFDRFDRSMMTNIAVDLHYLGQHPRRDATERLWVIFPSMRKLHVFVPKGPPHTEAPIYTPETLALADLADSAVVAPANQDKELWWAVKYNLKRGCFRIESENGSRERNANIVFGHVATTRKMIDHHPRD</sequence>
<dbReference type="Proteomes" id="UP001174934">
    <property type="component" value="Unassembled WGS sequence"/>
</dbReference>
<reference evidence="1" key="1">
    <citation type="submission" date="2023-06" db="EMBL/GenBank/DDBJ databases">
        <title>Genome-scale phylogeny and comparative genomics of the fungal order Sordariales.</title>
        <authorList>
            <consortium name="Lawrence Berkeley National Laboratory"/>
            <person name="Hensen N."/>
            <person name="Bonometti L."/>
            <person name="Westerberg I."/>
            <person name="Brannstrom I.O."/>
            <person name="Guillou S."/>
            <person name="Cros-Aarteil S."/>
            <person name="Calhoun S."/>
            <person name="Haridas S."/>
            <person name="Kuo A."/>
            <person name="Mondo S."/>
            <person name="Pangilinan J."/>
            <person name="Riley R."/>
            <person name="LaButti K."/>
            <person name="Andreopoulos B."/>
            <person name="Lipzen A."/>
            <person name="Chen C."/>
            <person name="Yanf M."/>
            <person name="Daum C."/>
            <person name="Ng V."/>
            <person name="Clum A."/>
            <person name="Steindorff A."/>
            <person name="Ohm R."/>
            <person name="Martin F."/>
            <person name="Silar P."/>
            <person name="Natvig D."/>
            <person name="Lalanne C."/>
            <person name="Gautier V."/>
            <person name="Ament-velasquez S.L."/>
            <person name="Kruys A."/>
            <person name="Hutchinson M.I."/>
            <person name="Powell A.J."/>
            <person name="Barry K."/>
            <person name="Miller A.N."/>
            <person name="Grigoriev I.V."/>
            <person name="Debuchy R."/>
            <person name="Gladieux P."/>
            <person name="Thoren M.H."/>
            <person name="Johannesson H."/>
        </authorList>
    </citation>
    <scope>NUCLEOTIDE SEQUENCE</scope>
    <source>
        <strain evidence="1">SMH3391-2</strain>
    </source>
</reference>
<dbReference type="EMBL" id="JAULSR010000003">
    <property type="protein sequence ID" value="KAK0624718.1"/>
    <property type="molecule type" value="Genomic_DNA"/>
</dbReference>
<evidence type="ECO:0000313" key="2">
    <source>
        <dbReference type="Proteomes" id="UP001174934"/>
    </source>
</evidence>
<accession>A0AA39WZW8</accession>
<evidence type="ECO:0000313" key="1">
    <source>
        <dbReference type="EMBL" id="KAK0624718.1"/>
    </source>
</evidence>
<protein>
    <submittedName>
        <fullName evidence="1">Uncharacterized protein</fullName>
    </submittedName>
</protein>
<dbReference type="AlphaFoldDB" id="A0AA39WZW8"/>